<proteinExistence type="predicted"/>
<dbReference type="InterPro" id="IPR011048">
    <property type="entry name" value="Haem_d1_sf"/>
</dbReference>
<reference evidence="3 4" key="1">
    <citation type="submission" date="2016-10" db="EMBL/GenBank/DDBJ databases">
        <title>Arsenicibacter rosenii gen. nov., sp. nov., an efficient arsenic-methylating bacterium isolated from an arsenic-contaminated paddy soil.</title>
        <authorList>
            <person name="Huang K."/>
        </authorList>
    </citation>
    <scope>NUCLEOTIDE SEQUENCE [LARGE SCALE GENOMIC DNA]</scope>
    <source>
        <strain evidence="3 4">SM-1</strain>
    </source>
</reference>
<evidence type="ECO:0000259" key="2">
    <source>
        <dbReference type="Pfam" id="PF21783"/>
    </source>
</evidence>
<feature type="domain" description="YNCE-like beta-propeller" evidence="2">
    <location>
        <begin position="48"/>
        <end position="199"/>
    </location>
</feature>
<keyword evidence="1" id="KW-0732">Signal</keyword>
<dbReference type="SUPFAM" id="SSF51004">
    <property type="entry name" value="C-terminal (heme d1) domain of cytochrome cd1-nitrite reductase"/>
    <property type="match status" value="1"/>
</dbReference>
<organism evidence="3 4">
    <name type="scientific">Arsenicibacter rosenii</name>
    <dbReference type="NCBI Taxonomy" id="1750698"/>
    <lineage>
        <taxon>Bacteria</taxon>
        <taxon>Pseudomonadati</taxon>
        <taxon>Bacteroidota</taxon>
        <taxon>Cytophagia</taxon>
        <taxon>Cytophagales</taxon>
        <taxon>Spirosomataceae</taxon>
        <taxon>Arsenicibacter</taxon>
    </lineage>
</organism>
<dbReference type="Proteomes" id="UP000181790">
    <property type="component" value="Unassembled WGS sequence"/>
</dbReference>
<dbReference type="InterPro" id="IPR048433">
    <property type="entry name" value="YNCE-like_beta-prop"/>
</dbReference>
<sequence>MKKSFFILNCVIMFIIWLSLSCTEDHRIPNYEERIVIANRGGSSISFVDANSDQVIKTLTITGSEPMYVVYVAAKDKLYVGDRAGKKVHVVNPQTKEVENAIPVGNGVFHMWADALGKQLWVNNDIDNTISVINLTTDKVETLIKLDEKPHDVFLTKDATKAYVSILNPDAATPDKIVLFSMPSFKRINEVNVGKDPHLFHLSKSNKLVVPCQSGQVFTLNGNDLNVLSTSSYAGAHGIFPAPDENTVFVTNITGAQIYSINPADNIQNRTVTASLTATPHNVVANEAGSKLFVTHSGAAANTVSTYTVGSKSLTPGTTITVGTNPFGLAYYKREAK</sequence>
<gene>
    <name evidence="3" type="ORF">BLX24_10075</name>
</gene>
<dbReference type="InterPro" id="IPR051200">
    <property type="entry name" value="Host-pathogen_enzymatic-act"/>
</dbReference>
<dbReference type="Gene3D" id="2.130.10.10">
    <property type="entry name" value="YVTN repeat-like/Quinoprotein amine dehydrogenase"/>
    <property type="match status" value="2"/>
</dbReference>
<dbReference type="RefSeq" id="WP_071503004.1">
    <property type="nucleotide sequence ID" value="NZ_MORL01000004.1"/>
</dbReference>
<protein>
    <recommendedName>
        <fullName evidence="2">YNCE-like beta-propeller domain-containing protein</fullName>
    </recommendedName>
</protein>
<accession>A0A1S2VL81</accession>
<evidence type="ECO:0000313" key="3">
    <source>
        <dbReference type="EMBL" id="OIN59527.1"/>
    </source>
</evidence>
<evidence type="ECO:0000313" key="4">
    <source>
        <dbReference type="Proteomes" id="UP000181790"/>
    </source>
</evidence>
<dbReference type="Pfam" id="PF21783">
    <property type="entry name" value="YNCE"/>
    <property type="match status" value="1"/>
</dbReference>
<evidence type="ECO:0000256" key="1">
    <source>
        <dbReference type="ARBA" id="ARBA00022729"/>
    </source>
</evidence>
<dbReference type="PROSITE" id="PS51257">
    <property type="entry name" value="PROKAR_LIPOPROTEIN"/>
    <property type="match status" value="1"/>
</dbReference>
<keyword evidence="4" id="KW-1185">Reference proteome</keyword>
<dbReference type="OrthoDB" id="9803927at2"/>
<dbReference type="InterPro" id="IPR015943">
    <property type="entry name" value="WD40/YVTN_repeat-like_dom_sf"/>
</dbReference>
<dbReference type="PANTHER" id="PTHR47197:SF3">
    <property type="entry name" value="DIHYDRO-HEME D1 DEHYDROGENASE"/>
    <property type="match status" value="1"/>
</dbReference>
<name>A0A1S2VL81_9BACT</name>
<dbReference type="EMBL" id="MORL01000004">
    <property type="protein sequence ID" value="OIN59527.1"/>
    <property type="molecule type" value="Genomic_DNA"/>
</dbReference>
<comment type="caution">
    <text evidence="3">The sequence shown here is derived from an EMBL/GenBank/DDBJ whole genome shotgun (WGS) entry which is preliminary data.</text>
</comment>
<dbReference type="AlphaFoldDB" id="A0A1S2VL81"/>
<dbReference type="PANTHER" id="PTHR47197">
    <property type="entry name" value="PROTEIN NIRF"/>
    <property type="match status" value="1"/>
</dbReference>